<dbReference type="InterPro" id="IPR002881">
    <property type="entry name" value="DUF58"/>
</dbReference>
<gene>
    <name evidence="2" type="ORF">NCTC10723_00861</name>
</gene>
<evidence type="ECO:0000313" key="3">
    <source>
        <dbReference type="Proteomes" id="UP000255328"/>
    </source>
</evidence>
<dbReference type="Pfam" id="PF01882">
    <property type="entry name" value="DUF58"/>
    <property type="match status" value="1"/>
</dbReference>
<dbReference type="InterPro" id="IPR036465">
    <property type="entry name" value="vWFA_dom_sf"/>
</dbReference>
<dbReference type="Proteomes" id="UP000255328">
    <property type="component" value="Unassembled WGS sequence"/>
</dbReference>
<dbReference type="OrthoDB" id="9776116at2"/>
<reference evidence="2 3" key="1">
    <citation type="submission" date="2018-06" db="EMBL/GenBank/DDBJ databases">
        <authorList>
            <consortium name="Pathogen Informatics"/>
            <person name="Doyle S."/>
        </authorList>
    </citation>
    <scope>NUCLEOTIDE SEQUENCE [LARGE SCALE GENOMIC DNA]</scope>
    <source>
        <strain evidence="2 3">NCTC10723</strain>
    </source>
</reference>
<dbReference type="SMART" id="SM00327">
    <property type="entry name" value="VWA"/>
    <property type="match status" value="1"/>
</dbReference>
<dbReference type="AlphaFoldDB" id="A0A377GX39"/>
<dbReference type="RefSeq" id="WP_115269705.1">
    <property type="nucleotide sequence ID" value="NZ_CASFEE010000015.1"/>
</dbReference>
<dbReference type="InterPro" id="IPR002035">
    <property type="entry name" value="VWF_A"/>
</dbReference>
<evidence type="ECO:0000259" key="1">
    <source>
        <dbReference type="SMART" id="SM00327"/>
    </source>
</evidence>
<organism evidence="2 3">
    <name type="scientific">Fusobacterium necrogenes</name>
    <dbReference type="NCBI Taxonomy" id="858"/>
    <lineage>
        <taxon>Bacteria</taxon>
        <taxon>Fusobacteriati</taxon>
        <taxon>Fusobacteriota</taxon>
        <taxon>Fusobacteriia</taxon>
        <taxon>Fusobacteriales</taxon>
        <taxon>Fusobacteriaceae</taxon>
        <taxon>Fusobacterium</taxon>
    </lineage>
</organism>
<dbReference type="EMBL" id="UGGU01000003">
    <property type="protein sequence ID" value="STO31413.1"/>
    <property type="molecule type" value="Genomic_DNA"/>
</dbReference>
<proteinExistence type="predicted"/>
<protein>
    <submittedName>
        <fullName evidence="2">Uncharacterized conserved protein (Some members contain a von Willebrand factor type A (VWA) domain)</fullName>
    </submittedName>
</protein>
<dbReference type="Gene3D" id="3.40.50.410">
    <property type="entry name" value="von Willebrand factor, type A domain"/>
    <property type="match status" value="1"/>
</dbReference>
<dbReference type="PANTHER" id="PTHR33608">
    <property type="entry name" value="BLL2464 PROTEIN"/>
    <property type="match status" value="1"/>
</dbReference>
<dbReference type="PANTHER" id="PTHR33608:SF6">
    <property type="entry name" value="BLL2464 PROTEIN"/>
    <property type="match status" value="1"/>
</dbReference>
<name>A0A377GX39_9FUSO</name>
<feature type="domain" description="VWFA" evidence="1">
    <location>
        <begin position="76"/>
        <end position="248"/>
    </location>
</feature>
<dbReference type="SUPFAM" id="SSF53300">
    <property type="entry name" value="vWA-like"/>
    <property type="match status" value="1"/>
</dbReference>
<keyword evidence="3" id="KW-1185">Reference proteome</keyword>
<sequence length="270" mass="31162">MNKEEILKKIKKIEIASSLLANEIFSGNYRSYFKGNGMEFSDIRRYAPGDDVKKIDWKVSARQRKTYIKEFTEEREMSIYLLIDISSSNNFPAKQDLISQLVGSLAFSAIKNNDKVGAIFFSDDIEKVIPLKKGKKQGLIILDNFLSITPKGKGTDISKVLYSFNKISKQRAIVFLISDFIDENYEKAIKLVSQKHDLIPLRIADRKFETLPKGAIFTMSDAETGEEIVIENFDSNYHIEEELPKNILTLYTDENYVIKLANYFKRRRRV</sequence>
<accession>A0A377GX39</accession>
<evidence type="ECO:0000313" key="2">
    <source>
        <dbReference type="EMBL" id="STO31413.1"/>
    </source>
</evidence>